<evidence type="ECO:0000313" key="2">
    <source>
        <dbReference type="Proteomes" id="UP000208062"/>
    </source>
</evidence>
<dbReference type="OrthoDB" id="10917at10239"/>
<dbReference type="RefSeq" id="YP_009272855.1">
    <property type="nucleotide sequence ID" value="NC_030848.1"/>
</dbReference>
<organism evidence="1 2">
    <name type="scientific">Haloarcula californiae icosahedral virus 1</name>
    <dbReference type="NCBI Taxonomy" id="1735722"/>
    <lineage>
        <taxon>Viruses</taxon>
        <taxon>Singelaviria</taxon>
        <taxon>Helvetiavirae</taxon>
        <taxon>Dividoviricota</taxon>
        <taxon>Laserviricetes</taxon>
        <taxon>Halopanivirales</taxon>
        <taxon>Sphaerolipoviridae</taxon>
        <taxon>Alphasphaerolipovirus</taxon>
        <taxon>Alphasphaerolipovirus viikkii</taxon>
    </lineage>
</organism>
<dbReference type="GeneID" id="28619845"/>
<dbReference type="KEGG" id="vg:28619845"/>
<protein>
    <submittedName>
        <fullName evidence="1">Uncharacterized protein</fullName>
    </submittedName>
</protein>
<accession>A0A1B0TFF9</accession>
<keyword evidence="2" id="KW-1185">Reference proteome</keyword>
<reference evidence="1 2" key="1">
    <citation type="journal article" date="2016" name="MBio">
        <title>Archaeal Haloarcula californiae Icosahedral Virus 1 Highlights Conserved Elements in Icosahedral Membrane-Containing DNA Viruses from Extreme Environments.</title>
        <authorList>
            <person name="Demina T.A."/>
            <person name="Pietila M.K."/>
            <person name="Svirskaite J."/>
            <person name="Ravantti J.J."/>
            <person name="Atanasova N.S."/>
            <person name="Bamford D.H."/>
            <person name="Oksanen H.M."/>
        </authorList>
    </citation>
    <scope>NUCLEOTIDE SEQUENCE [LARGE SCALE GENOMIC DNA]</scope>
    <source>
        <strain evidence="1 2">SS13-6</strain>
    </source>
</reference>
<name>A0A1B0TFF9_9VIRU</name>
<gene>
    <name evidence="1" type="ORF">SS136_035</name>
</gene>
<sequence>MSDGWNPGAKYQMYLRRIQDLLTDEKRTVRDVYYALEARGFESELNEHGHAFKYRYVKRAVKKGRRHGYIDPALIIDESRRAETTVDEGHESPEQFVDAHVRGVWNAYRENFWNDQGTYLEIWLEKQSLASIFRPIAEEFNVRLEATRGDWSDSKVYEATQRLRERIQAGDDVVVLYFGDFNPSGYHAPVSVQETMGYYGIDLSFRDPDAERPAFYFDVWPLDGPAEFGDDAGTLLFDRRGINLEHIERFDLPENPNPSSTDKDRQLRQRFQQYVSDGRDVNVELNALKEYHRDYLEDLVRDSIREHIDQEAREATDERVRERQERLSRAICVDDDALGGGDE</sequence>
<dbReference type="Proteomes" id="UP000208062">
    <property type="component" value="Segment"/>
</dbReference>
<evidence type="ECO:0000313" key="1">
    <source>
        <dbReference type="EMBL" id="ALJ99698.1"/>
    </source>
</evidence>
<dbReference type="EMBL" id="KT809302">
    <property type="protein sequence ID" value="ALJ99698.1"/>
    <property type="molecule type" value="Genomic_DNA"/>
</dbReference>
<proteinExistence type="predicted"/>